<dbReference type="RefSeq" id="WP_361710848.1">
    <property type="nucleotide sequence ID" value="NZ_JBEZVE010000099.1"/>
</dbReference>
<dbReference type="Proteomes" id="UP001550739">
    <property type="component" value="Unassembled WGS sequence"/>
</dbReference>
<dbReference type="EMBL" id="JBEZVE010000099">
    <property type="protein sequence ID" value="MEU3788169.1"/>
    <property type="molecule type" value="Genomic_DNA"/>
</dbReference>
<feature type="coiled-coil region" evidence="2">
    <location>
        <begin position="25"/>
        <end position="52"/>
    </location>
</feature>
<dbReference type="InterPro" id="IPR024455">
    <property type="entry name" value="Phage_capsid"/>
</dbReference>
<evidence type="ECO:0000256" key="1">
    <source>
        <dbReference type="ARBA" id="ARBA00004328"/>
    </source>
</evidence>
<accession>A0ABV3A004</accession>
<dbReference type="Gene3D" id="3.30.2400.10">
    <property type="entry name" value="Major capsid protein gp5"/>
    <property type="match status" value="1"/>
</dbReference>
<feature type="domain" description="Phage capsid-like C-terminal" evidence="3">
    <location>
        <begin position="104"/>
        <end position="308"/>
    </location>
</feature>
<dbReference type="SUPFAM" id="SSF56563">
    <property type="entry name" value="Major capsid protein gp5"/>
    <property type="match status" value="1"/>
</dbReference>
<protein>
    <submittedName>
        <fullName evidence="4">Phage major capsid protein</fullName>
    </submittedName>
</protein>
<dbReference type="Pfam" id="PF05065">
    <property type="entry name" value="Phage_capsid"/>
    <property type="match status" value="1"/>
</dbReference>
<reference evidence="4 5" key="1">
    <citation type="submission" date="2024-06" db="EMBL/GenBank/DDBJ databases">
        <title>The Natural Products Discovery Center: Release of the First 8490 Sequenced Strains for Exploring Actinobacteria Biosynthetic Diversity.</title>
        <authorList>
            <person name="Kalkreuter E."/>
            <person name="Kautsar S.A."/>
            <person name="Yang D."/>
            <person name="Bader C.D."/>
            <person name="Teijaro C.N."/>
            <person name="Fluegel L."/>
            <person name="Davis C.M."/>
            <person name="Simpson J.R."/>
            <person name="Lauterbach L."/>
            <person name="Steele A.D."/>
            <person name="Gui C."/>
            <person name="Meng S."/>
            <person name="Li G."/>
            <person name="Viehrig K."/>
            <person name="Ye F."/>
            <person name="Su P."/>
            <person name="Kiefer A.F."/>
            <person name="Nichols A."/>
            <person name="Cepeda A.J."/>
            <person name="Yan W."/>
            <person name="Fan B."/>
            <person name="Jiang Y."/>
            <person name="Adhikari A."/>
            <person name="Zheng C.-J."/>
            <person name="Schuster L."/>
            <person name="Cowan T.M."/>
            <person name="Smanski M.J."/>
            <person name="Chevrette M.G."/>
            <person name="De Carvalho L.P.S."/>
            <person name="Shen B."/>
        </authorList>
    </citation>
    <scope>NUCLEOTIDE SEQUENCE [LARGE SCALE GENOMIC DNA]</scope>
    <source>
        <strain evidence="4 5">NPDC033843</strain>
    </source>
</reference>
<proteinExistence type="predicted"/>
<evidence type="ECO:0000256" key="2">
    <source>
        <dbReference type="SAM" id="Coils"/>
    </source>
</evidence>
<evidence type="ECO:0000313" key="4">
    <source>
        <dbReference type="EMBL" id="MEU3788169.1"/>
    </source>
</evidence>
<evidence type="ECO:0000313" key="5">
    <source>
        <dbReference type="Proteomes" id="UP001550739"/>
    </source>
</evidence>
<comment type="caution">
    <text evidence="4">The sequence shown here is derived from an EMBL/GenBank/DDBJ whole genome shotgun (WGS) entry which is preliminary data.</text>
</comment>
<name>A0ABV3A004_9ACTN</name>
<dbReference type="NCBIfam" id="TIGR01554">
    <property type="entry name" value="major_cap_HK97"/>
    <property type="match status" value="1"/>
</dbReference>
<comment type="subcellular location">
    <subcellularLocation>
        <location evidence="1">Virion</location>
    </subcellularLocation>
</comment>
<dbReference type="InterPro" id="IPR054612">
    <property type="entry name" value="Phage_capsid-like_C"/>
</dbReference>
<organism evidence="4 5">
    <name type="scientific">Streptomyces sp. 900129855</name>
    <dbReference type="NCBI Taxonomy" id="3155129"/>
    <lineage>
        <taxon>Bacteria</taxon>
        <taxon>Bacillati</taxon>
        <taxon>Actinomycetota</taxon>
        <taxon>Actinomycetes</taxon>
        <taxon>Kitasatosporales</taxon>
        <taxon>Streptomycetaceae</taxon>
        <taxon>Streptomyces</taxon>
    </lineage>
</organism>
<evidence type="ECO:0000259" key="3">
    <source>
        <dbReference type="Pfam" id="PF05065"/>
    </source>
</evidence>
<gene>
    <name evidence="4" type="ORF">AB0E89_48155</name>
</gene>
<keyword evidence="2" id="KW-0175">Coiled coil</keyword>
<sequence length="319" mass="33691">MSALEDRKKLVTELRSVESDSSLSDAAKRARVERLDRDITRLEAEARDAVERGEREAEVRSLAGGLGVLTPAAPPASDEGSWRALMPSLSEYRALVAEGVPGDGGYTVSQQTATKYIDALKAKSTFLRGLPAESIVPFTSATFSVPQLVSSDGMDYVEEGQSLPEGDMVWGEVKFEPKKIGRIQWASTEILEDSAIDLRNSIANNLLRDASLKFDADAFVGSGANPIKGIVSQGVSTTLGTGKVTVTYDDLADAVARIEAMNGTPSVVWASVDMAAALRKEKAAGSGTYQAGSPTDSPASTAWGLPILAKGCPVTAGHR</sequence>
<keyword evidence="5" id="KW-1185">Reference proteome</keyword>